<comment type="caution">
    <text evidence="4">The sequence shown here is derived from an EMBL/GenBank/DDBJ whole genome shotgun (WGS) entry which is preliminary data.</text>
</comment>
<feature type="domain" description="YhaN AAA" evidence="3">
    <location>
        <begin position="1"/>
        <end position="204"/>
    </location>
</feature>
<evidence type="ECO:0000313" key="5">
    <source>
        <dbReference type="Proteomes" id="UP001365846"/>
    </source>
</evidence>
<feature type="region of interest" description="Disordered" evidence="2">
    <location>
        <begin position="835"/>
        <end position="854"/>
    </location>
</feature>
<name>A0ABU8VR10_9BURK</name>
<reference evidence="4 5" key="1">
    <citation type="submission" date="2024-03" db="EMBL/GenBank/DDBJ databases">
        <title>Novel species of the genus Variovorax.</title>
        <authorList>
            <person name="Liu Q."/>
            <person name="Xin Y.-H."/>
        </authorList>
    </citation>
    <scope>NUCLEOTIDE SEQUENCE [LARGE SCALE GENOMIC DNA]</scope>
    <source>
        <strain evidence="4 5">KACC 18899</strain>
    </source>
</reference>
<evidence type="ECO:0000313" key="4">
    <source>
        <dbReference type="EMBL" id="MEJ8816099.1"/>
    </source>
</evidence>
<evidence type="ECO:0000259" key="3">
    <source>
        <dbReference type="Pfam" id="PF13514"/>
    </source>
</evidence>
<dbReference type="EMBL" id="JBBKZU010000030">
    <property type="protein sequence ID" value="MEJ8816099.1"/>
    <property type="molecule type" value="Genomic_DNA"/>
</dbReference>
<protein>
    <submittedName>
        <fullName evidence="4">AAA family ATPase</fullName>
    </submittedName>
</protein>
<dbReference type="InterPro" id="IPR027417">
    <property type="entry name" value="P-loop_NTPase"/>
</dbReference>
<proteinExistence type="predicted"/>
<dbReference type="Gene3D" id="3.40.50.300">
    <property type="entry name" value="P-loop containing nucleotide triphosphate hydrolases"/>
    <property type="match status" value="2"/>
</dbReference>
<gene>
    <name evidence="4" type="ORF">WKW77_33960</name>
</gene>
<feature type="coiled-coil region" evidence="1">
    <location>
        <begin position="211"/>
        <end position="238"/>
    </location>
</feature>
<keyword evidence="1" id="KW-0175">Coiled coil</keyword>
<dbReference type="RefSeq" id="WP_340361294.1">
    <property type="nucleotide sequence ID" value="NZ_JBBKZU010000030.1"/>
</dbReference>
<accession>A0ABU8VR10</accession>
<dbReference type="Proteomes" id="UP001365846">
    <property type="component" value="Unassembled WGS sequence"/>
</dbReference>
<feature type="coiled-coil region" evidence="1">
    <location>
        <begin position="585"/>
        <end position="619"/>
    </location>
</feature>
<keyword evidence="5" id="KW-1185">Reference proteome</keyword>
<dbReference type="SUPFAM" id="SSF52540">
    <property type="entry name" value="P-loop containing nucleoside triphosphate hydrolases"/>
    <property type="match status" value="1"/>
</dbReference>
<dbReference type="PANTHER" id="PTHR41259:SF1">
    <property type="entry name" value="DOUBLE-STRAND BREAK REPAIR RAD50 ATPASE, PUTATIVE-RELATED"/>
    <property type="match status" value="1"/>
</dbReference>
<evidence type="ECO:0000256" key="2">
    <source>
        <dbReference type="SAM" id="MobiDB-lite"/>
    </source>
</evidence>
<sequence>MRIEELNLVAYGKFTDYRLALPQATHDFHVIIGPNEAGKSTIRRAITELLFGMEMRSPLGFKHAQSDLKLSGVLATEAGKLAFVRTKQHKSLRSLSDDSLPESYLGPVLGSLTQETFEQLHCLDHERLLKGGQGIVDPRNSVSQILFQAASGLEGFAAVREALGDRAGQLFTNRGRNSEYAKAADRFTDAQKRLKDVQVRTKEWVEARDALKVADDNLEAERRNRRELELQRTSWDRARRLAPLVERLARVREELTEMGETTPFPPSARETLDAGIAEMNSAAAKLQTREEDVARSRQNFDAIEVEGTVLERAADIERLAKLCGLYANHGRDLLLRRGEVDNWLKEVLVRSSDFGWGESEEEVRNRLPKDRVLRAIGALLKTRGALLADERAAKQSEEERQIAVDDLKEQLDASAAEETVDPQLVEALEHALPYKTSESKQKVLQSTMNLAQTTARNALAALGRQEFTQESLRSMQLPSPERVTALRNRRQELAQAADVARSLAKQSEATAADLELEIAQFERSRKVVTVAQVSGARHERDEKWGAIKAGTVSLAAGASQFDVAIRLADELSDARTLSETDAAELQALHDQLEKSKSEKSRHDNTVKEEEKELAQFDAQWAEDAASIGLQGMDLDDLPEWVARREAALQAADDAAKKTHDYDLERDNAAQARRALSDAMLKAKLAVSESTGLAALCATADEQIRGAQLASTRRQDLEHRLQVAHTALRAAKKTKDSKTTAVEQWNADWKEARSSANLSGVGEDVAEVESAVAAAEFIRQRLEKVTSHRTERIQTMEADLGQLKEAADSLAPALAPDWMQSAPEELSRILNARLEEAKGQSSRRKQARTHLDEVERQLDDAKSELTQAKRSLDPLLKVAHVDDPMLALPLVERWRRKTDAEATLAATRADLEKGSDGLSLEEIRAEVASHPAADAAGKVMTLRDQLLDSDTRLTTLLEAQLAANKAFDVINGGDQAAVAEAQKQEALAEMSDSGEEYLQLATAGSLLRWAVDRYRDRKQGPLLQRASAVFENLTRGSFEKLRIDYDQNPPALLAYRPNSQSVKVSGLSDGTRDQLFLALRIAALELQTEQGAPVPFIADDLFINFDDKRSQAGLQALYALSTKTQVIFLSHQEHLLPVIRNLFSHVNVRILENEEALV</sequence>
<evidence type="ECO:0000256" key="1">
    <source>
        <dbReference type="SAM" id="Coils"/>
    </source>
</evidence>
<organism evidence="4 5">
    <name type="scientific">Variovorax ureilyticus</name>
    <dbReference type="NCBI Taxonomy" id="1836198"/>
    <lineage>
        <taxon>Bacteria</taxon>
        <taxon>Pseudomonadati</taxon>
        <taxon>Pseudomonadota</taxon>
        <taxon>Betaproteobacteria</taxon>
        <taxon>Burkholderiales</taxon>
        <taxon>Comamonadaceae</taxon>
        <taxon>Variovorax</taxon>
    </lineage>
</organism>
<dbReference type="InterPro" id="IPR038734">
    <property type="entry name" value="YhaN_AAA"/>
</dbReference>
<dbReference type="PANTHER" id="PTHR41259">
    <property type="entry name" value="DOUBLE-STRAND BREAK REPAIR RAD50 ATPASE, PUTATIVE-RELATED"/>
    <property type="match status" value="1"/>
</dbReference>
<dbReference type="Pfam" id="PF13514">
    <property type="entry name" value="AAA_27"/>
    <property type="match status" value="1"/>
</dbReference>